<accession>A0A8J8NPE5</accession>
<dbReference type="SUPFAM" id="SSF53335">
    <property type="entry name" value="S-adenosyl-L-methionine-dependent methyltransferases"/>
    <property type="match status" value="1"/>
</dbReference>
<feature type="domain" description="Methyltransferase type 11" evidence="3">
    <location>
        <begin position="123"/>
        <end position="180"/>
    </location>
</feature>
<evidence type="ECO:0000256" key="2">
    <source>
        <dbReference type="ARBA" id="ARBA00022679"/>
    </source>
</evidence>
<evidence type="ECO:0000256" key="1">
    <source>
        <dbReference type="ARBA" id="ARBA00022603"/>
    </source>
</evidence>
<evidence type="ECO:0000259" key="3">
    <source>
        <dbReference type="Pfam" id="PF08241"/>
    </source>
</evidence>
<comment type="caution">
    <text evidence="4">The sequence shown here is derived from an EMBL/GenBank/DDBJ whole genome shotgun (WGS) entry which is preliminary data.</text>
</comment>
<dbReference type="AlphaFoldDB" id="A0A8J8NPE5"/>
<name>A0A8J8NPE5_HALGN</name>
<proteinExistence type="predicted"/>
<organism evidence="4 5">
    <name type="scientific">Halteria grandinella</name>
    <dbReference type="NCBI Taxonomy" id="5974"/>
    <lineage>
        <taxon>Eukaryota</taxon>
        <taxon>Sar</taxon>
        <taxon>Alveolata</taxon>
        <taxon>Ciliophora</taxon>
        <taxon>Intramacronucleata</taxon>
        <taxon>Spirotrichea</taxon>
        <taxon>Stichotrichia</taxon>
        <taxon>Sporadotrichida</taxon>
        <taxon>Halteriidae</taxon>
        <taxon>Halteria</taxon>
    </lineage>
</organism>
<keyword evidence="1" id="KW-0489">Methyltransferase</keyword>
<evidence type="ECO:0000313" key="5">
    <source>
        <dbReference type="Proteomes" id="UP000785679"/>
    </source>
</evidence>
<dbReference type="GO" id="GO:0005739">
    <property type="term" value="C:mitochondrion"/>
    <property type="evidence" value="ECO:0007669"/>
    <property type="project" value="TreeGrafter"/>
</dbReference>
<gene>
    <name evidence="4" type="ORF">FGO68_gene5704</name>
</gene>
<dbReference type="Proteomes" id="UP000785679">
    <property type="component" value="Unassembled WGS sequence"/>
</dbReference>
<dbReference type="EMBL" id="RRYP01011332">
    <property type="protein sequence ID" value="TNV77800.1"/>
    <property type="molecule type" value="Genomic_DNA"/>
</dbReference>
<evidence type="ECO:0000313" key="4">
    <source>
        <dbReference type="EMBL" id="TNV77800.1"/>
    </source>
</evidence>
<dbReference type="OrthoDB" id="16816at2759"/>
<dbReference type="PANTHER" id="PTHR13090">
    <property type="entry name" value="ARGININE-HYDROXYLASE NDUFAF5, MITOCHONDRIAL"/>
    <property type="match status" value="1"/>
</dbReference>
<reference evidence="4" key="1">
    <citation type="submission" date="2019-06" db="EMBL/GenBank/DDBJ databases">
        <authorList>
            <person name="Zheng W."/>
        </authorList>
    </citation>
    <scope>NUCLEOTIDE SEQUENCE</scope>
    <source>
        <strain evidence="4">QDHG01</strain>
    </source>
</reference>
<dbReference type="GO" id="GO:0008757">
    <property type="term" value="F:S-adenosylmethionine-dependent methyltransferase activity"/>
    <property type="evidence" value="ECO:0007669"/>
    <property type="project" value="InterPro"/>
</dbReference>
<dbReference type="Pfam" id="PF08241">
    <property type="entry name" value="Methyltransf_11"/>
    <property type="match status" value="1"/>
</dbReference>
<keyword evidence="5" id="KW-1185">Reference proteome</keyword>
<dbReference type="InterPro" id="IPR013216">
    <property type="entry name" value="Methyltransf_11"/>
</dbReference>
<dbReference type="GO" id="GO:0032259">
    <property type="term" value="P:methylation"/>
    <property type="evidence" value="ECO:0007669"/>
    <property type="project" value="UniProtKB-KW"/>
</dbReference>
<dbReference type="InterPro" id="IPR050602">
    <property type="entry name" value="Malonyl-ACP_OMT"/>
</dbReference>
<dbReference type="PANTHER" id="PTHR13090:SF1">
    <property type="entry name" value="ARGININE-HYDROXYLASE NDUFAF5, MITOCHONDRIAL"/>
    <property type="match status" value="1"/>
</dbReference>
<sequence>MSASRVQRAKGGARQLIFNRPQKIAHKQRAAEFKEGPSHQALFDFPLMNLVKRMQGVKKEFKKIAFVGPNPYLFLQHLPKTYEIDKFYFCESAERSVEKSHEIISERAKEGGLYDKLRANVPNEIIPTVIDEADPEQWLSKFPTDSLDLIVSNCSMHWVNDLEGTLTAYRDSLIPDGVFLGSAIGGDTLQELRICLNLAESERDGGVSPTVSPMLSLTDMGNIFSRSGHFNLPTVDITHMQLEFTSTFQLYQFIREVGEQNALLSKRKRIPESTFIAAAAIYETLFTKKTIGQRDEYTSSVLIDTLKDVYMNEGIQKRDRDSNIISSLDIIFLIGWKQHESQQKPKERGTAKFSLKDVVQDLNEKEGAIDGEKHQIKYGVIIDDGDEVKEIQK</sequence>
<keyword evidence="2" id="KW-0808">Transferase</keyword>
<dbReference type="Gene3D" id="3.40.50.150">
    <property type="entry name" value="Vaccinia Virus protein VP39"/>
    <property type="match status" value="1"/>
</dbReference>
<protein>
    <recommendedName>
        <fullName evidence="3">Methyltransferase type 11 domain-containing protein</fullName>
    </recommendedName>
</protein>
<dbReference type="GO" id="GO:0032981">
    <property type="term" value="P:mitochondrial respiratory chain complex I assembly"/>
    <property type="evidence" value="ECO:0007669"/>
    <property type="project" value="TreeGrafter"/>
</dbReference>
<dbReference type="InterPro" id="IPR029063">
    <property type="entry name" value="SAM-dependent_MTases_sf"/>
</dbReference>